<dbReference type="EMBL" id="JASCZI010241659">
    <property type="protein sequence ID" value="MED6203685.1"/>
    <property type="molecule type" value="Genomic_DNA"/>
</dbReference>
<proteinExistence type="inferred from homology"/>
<keyword evidence="5" id="KW-1185">Reference proteome</keyword>
<evidence type="ECO:0000256" key="2">
    <source>
        <dbReference type="ARBA" id="ARBA00022734"/>
    </source>
</evidence>
<evidence type="ECO:0000313" key="4">
    <source>
        <dbReference type="EMBL" id="MED6203685.1"/>
    </source>
</evidence>
<feature type="domain" description="Legume lectin" evidence="3">
    <location>
        <begin position="4"/>
        <end position="153"/>
    </location>
</feature>
<accession>A0ABU6Y1Q9</accession>
<dbReference type="Pfam" id="PF00139">
    <property type="entry name" value="Lectin_legB"/>
    <property type="match status" value="1"/>
</dbReference>
<dbReference type="PANTHER" id="PTHR32401">
    <property type="entry name" value="CONCANAVALIN A-LIKE LECTIN FAMILY PROTEIN"/>
    <property type="match status" value="1"/>
</dbReference>
<dbReference type="InterPro" id="IPR001220">
    <property type="entry name" value="Legume_lectin_dom"/>
</dbReference>
<reference evidence="4 5" key="1">
    <citation type="journal article" date="2023" name="Plants (Basel)">
        <title>Bridging the Gap: Combining Genomics and Transcriptomics Approaches to Understand Stylosanthes scabra, an Orphan Legume from the Brazilian Caatinga.</title>
        <authorList>
            <person name="Ferreira-Neto J.R.C."/>
            <person name="da Silva M.D."/>
            <person name="Binneck E."/>
            <person name="de Melo N.F."/>
            <person name="da Silva R.H."/>
            <person name="de Melo A.L.T.M."/>
            <person name="Pandolfi V."/>
            <person name="Bustamante F.O."/>
            <person name="Brasileiro-Vidal A.C."/>
            <person name="Benko-Iseppon A.M."/>
        </authorList>
    </citation>
    <scope>NUCLEOTIDE SEQUENCE [LARGE SCALE GENOMIC DNA]</scope>
    <source>
        <tissue evidence="4">Leaves</tissue>
    </source>
</reference>
<name>A0ABU6Y1Q9_9FABA</name>
<dbReference type="InterPro" id="IPR013320">
    <property type="entry name" value="ConA-like_dom_sf"/>
</dbReference>
<dbReference type="Proteomes" id="UP001341840">
    <property type="component" value="Unassembled WGS sequence"/>
</dbReference>
<organism evidence="4 5">
    <name type="scientific">Stylosanthes scabra</name>
    <dbReference type="NCBI Taxonomy" id="79078"/>
    <lineage>
        <taxon>Eukaryota</taxon>
        <taxon>Viridiplantae</taxon>
        <taxon>Streptophyta</taxon>
        <taxon>Embryophyta</taxon>
        <taxon>Tracheophyta</taxon>
        <taxon>Spermatophyta</taxon>
        <taxon>Magnoliopsida</taxon>
        <taxon>eudicotyledons</taxon>
        <taxon>Gunneridae</taxon>
        <taxon>Pentapetalae</taxon>
        <taxon>rosids</taxon>
        <taxon>fabids</taxon>
        <taxon>Fabales</taxon>
        <taxon>Fabaceae</taxon>
        <taxon>Papilionoideae</taxon>
        <taxon>50 kb inversion clade</taxon>
        <taxon>dalbergioids sensu lato</taxon>
        <taxon>Dalbergieae</taxon>
        <taxon>Pterocarpus clade</taxon>
        <taxon>Stylosanthes</taxon>
    </lineage>
</organism>
<gene>
    <name evidence="4" type="ORF">PIB30_001930</name>
</gene>
<comment type="caution">
    <text evidence="4">The sequence shown here is derived from an EMBL/GenBank/DDBJ whole genome shotgun (WGS) entry which is preliminary data.</text>
</comment>
<comment type="similarity">
    <text evidence="1">Belongs to the leguminous lectin family.</text>
</comment>
<dbReference type="SUPFAM" id="SSF49899">
    <property type="entry name" value="Concanavalin A-like lectins/glucanases"/>
    <property type="match status" value="1"/>
</dbReference>
<keyword evidence="2" id="KW-0430">Lectin</keyword>
<evidence type="ECO:0000256" key="1">
    <source>
        <dbReference type="ARBA" id="ARBA00007606"/>
    </source>
</evidence>
<sequence length="203" mass="21502">MPDNFVTTFTLQTIDIPDYAPADGIVFFIAPQDTQIPADGVGGALGVASLTTGAGEFVGVEFDNYVNGEYNDPPYSQVGIDLNSVVSSKTVEWNRESGTVVNVTVIYDSSSNTLSVAVRNSRNGEIVAISQVVDLKEKLPPRVKFGFSAASSSGGRQYHLAASLAAHSITARILPAVILFPFLRLSLRVSPLSSVALLPVAEL</sequence>
<protein>
    <recommendedName>
        <fullName evidence="3">Legume lectin domain-containing protein</fullName>
    </recommendedName>
</protein>
<dbReference type="InterPro" id="IPR050258">
    <property type="entry name" value="Leguminous_Lectin"/>
</dbReference>
<evidence type="ECO:0000259" key="3">
    <source>
        <dbReference type="Pfam" id="PF00139"/>
    </source>
</evidence>
<dbReference type="PANTHER" id="PTHR32401:SF49">
    <property type="entry name" value="OS10G0129200 PROTEIN"/>
    <property type="match status" value="1"/>
</dbReference>
<dbReference type="Gene3D" id="2.60.120.200">
    <property type="match status" value="1"/>
</dbReference>
<evidence type="ECO:0000313" key="5">
    <source>
        <dbReference type="Proteomes" id="UP001341840"/>
    </source>
</evidence>